<organism evidence="3 4">
    <name type="scientific">Rhodopseudomonas telluris</name>
    <dbReference type="NCBI Taxonomy" id="644215"/>
    <lineage>
        <taxon>Bacteria</taxon>
        <taxon>Pseudomonadati</taxon>
        <taxon>Pseudomonadota</taxon>
        <taxon>Alphaproteobacteria</taxon>
        <taxon>Hyphomicrobiales</taxon>
        <taxon>Nitrobacteraceae</taxon>
        <taxon>Rhodopseudomonas</taxon>
    </lineage>
</organism>
<comment type="caution">
    <text evidence="3">The sequence shown here is derived from an EMBL/GenBank/DDBJ whole genome shotgun (WGS) entry which is preliminary data.</text>
</comment>
<dbReference type="InterPro" id="IPR008990">
    <property type="entry name" value="Elect_transpt_acc-like_dom_sf"/>
</dbReference>
<dbReference type="EMBL" id="JBHLWM010000008">
    <property type="protein sequence ID" value="MFC0242987.1"/>
    <property type="molecule type" value="Genomic_DNA"/>
</dbReference>
<dbReference type="Gene3D" id="1.10.472.20">
    <property type="entry name" value="Nitrile hydratase, beta subunit"/>
    <property type="match status" value="1"/>
</dbReference>
<evidence type="ECO:0000313" key="4">
    <source>
        <dbReference type="Proteomes" id="UP001589775"/>
    </source>
</evidence>
<dbReference type="Pfam" id="PF21006">
    <property type="entry name" value="NHase_beta_N"/>
    <property type="match status" value="1"/>
</dbReference>
<dbReference type="InterPro" id="IPR042262">
    <property type="entry name" value="CN_hydtase_beta_C"/>
</dbReference>
<feature type="domain" description="Nitrile hydratase beta subunit-like N-terminal" evidence="2">
    <location>
        <begin position="20"/>
        <end position="99"/>
    </location>
</feature>
<proteinExistence type="predicted"/>
<protein>
    <submittedName>
        <fullName evidence="3">Nitrile hydratase accessory protein</fullName>
    </submittedName>
</protein>
<evidence type="ECO:0000256" key="1">
    <source>
        <dbReference type="SAM" id="MobiDB-lite"/>
    </source>
</evidence>
<evidence type="ECO:0000259" key="2">
    <source>
        <dbReference type="Pfam" id="PF21006"/>
    </source>
</evidence>
<accession>A0ABV6EXL3</accession>
<evidence type="ECO:0000313" key="3">
    <source>
        <dbReference type="EMBL" id="MFC0242987.1"/>
    </source>
</evidence>
<gene>
    <name evidence="3" type="ORF">ACFFJ6_21030</name>
</gene>
<dbReference type="NCBIfam" id="TIGR03889">
    <property type="entry name" value="nitrile_acc"/>
    <property type="match status" value="1"/>
</dbReference>
<dbReference type="RefSeq" id="WP_378391487.1">
    <property type="nucleotide sequence ID" value="NZ_JBHLWM010000008.1"/>
</dbReference>
<name>A0ABV6EXL3_9BRAD</name>
<feature type="region of interest" description="Disordered" evidence="1">
    <location>
        <begin position="103"/>
        <end position="128"/>
    </location>
</feature>
<dbReference type="InterPro" id="IPR049054">
    <property type="entry name" value="CN_hydtase_beta-like_N"/>
</dbReference>
<keyword evidence="4" id="KW-1185">Reference proteome</keyword>
<dbReference type="Proteomes" id="UP001589775">
    <property type="component" value="Unassembled WGS sequence"/>
</dbReference>
<feature type="compositionally biased region" description="Basic and acidic residues" evidence="1">
    <location>
        <begin position="103"/>
        <end position="116"/>
    </location>
</feature>
<dbReference type="SUPFAM" id="SSF50090">
    <property type="entry name" value="Electron transport accessory proteins"/>
    <property type="match status" value="1"/>
</dbReference>
<reference evidence="3 4" key="1">
    <citation type="submission" date="2024-09" db="EMBL/GenBank/DDBJ databases">
        <authorList>
            <person name="Sun Q."/>
            <person name="Mori K."/>
        </authorList>
    </citation>
    <scope>NUCLEOTIDE SEQUENCE [LARGE SCALE GENOMIC DNA]</scope>
    <source>
        <strain evidence="3 4">KCTC 23279</strain>
    </source>
</reference>
<dbReference type="InterPro" id="IPR023808">
    <property type="entry name" value="Nitrile_Hydratase_acc_put"/>
</dbReference>
<sequence>MTANISAPALAALPGLPRDDEGPVFREPWEAHAFAMAVTLHARGLFTWPEWAAELAGEITRAQQRGDPDTGDTYYQHWLATLERMIAVKGVASAETQAQYRDAWDRAADRTPHGRPIELTPDDFGARS</sequence>